<evidence type="ECO:0008006" key="4">
    <source>
        <dbReference type="Google" id="ProtNLM"/>
    </source>
</evidence>
<organism evidence="2 3">
    <name type="scientific">Aquariibacter albus</name>
    <dbReference type="NCBI Taxonomy" id="2759899"/>
    <lineage>
        <taxon>Bacteria</taxon>
        <taxon>Pseudomonadati</taxon>
        <taxon>Pseudomonadota</taxon>
        <taxon>Betaproteobacteria</taxon>
        <taxon>Burkholderiales</taxon>
        <taxon>Sphaerotilaceae</taxon>
        <taxon>Aquariibacter</taxon>
    </lineage>
</organism>
<feature type="region of interest" description="Disordered" evidence="1">
    <location>
        <begin position="54"/>
        <end position="102"/>
    </location>
</feature>
<evidence type="ECO:0000313" key="2">
    <source>
        <dbReference type="EMBL" id="MBB1161385.1"/>
    </source>
</evidence>
<sequence>MRAHPHPTRRSSAPLPAGPGRVILHRLGQGLFGALLLPALAQAADLTAPPRLADRPAQAVPAPAAAVAASAPAPRHRVTRASPGDSDSGPTGDRREPRIERRVVEDDAARIEELRVRGAVQRMTVTPKGGGPIQQPYEIQPTDAGRDFGEGPSLSRTGGQRTWRVFSF</sequence>
<evidence type="ECO:0000313" key="3">
    <source>
        <dbReference type="Proteomes" id="UP000586093"/>
    </source>
</evidence>
<dbReference type="RefSeq" id="WP_182662126.1">
    <property type="nucleotide sequence ID" value="NZ_JACIVI010000001.1"/>
</dbReference>
<name>A0A839HGZ1_9BURK</name>
<dbReference type="Proteomes" id="UP000586093">
    <property type="component" value="Unassembled WGS sequence"/>
</dbReference>
<gene>
    <name evidence="2" type="ORF">H4F90_05245</name>
</gene>
<feature type="compositionally biased region" description="Basic and acidic residues" evidence="1">
    <location>
        <begin position="92"/>
        <end position="102"/>
    </location>
</feature>
<accession>A0A839HGZ1</accession>
<dbReference type="AlphaFoldDB" id="A0A839HGZ1"/>
<dbReference type="EMBL" id="JACIVI010000001">
    <property type="protein sequence ID" value="MBB1161385.1"/>
    <property type="molecule type" value="Genomic_DNA"/>
</dbReference>
<reference evidence="2 3" key="1">
    <citation type="submission" date="2020-08" db="EMBL/GenBank/DDBJ databases">
        <title>Aquariorum lacteus gen. nov., sp. nov., a new member of the family Comamonadaceae, isolated from freshwater aquarium.</title>
        <authorList>
            <person name="Chun S.-J."/>
        </authorList>
    </citation>
    <scope>NUCLEOTIDE SEQUENCE [LARGE SCALE GENOMIC DNA]</scope>
    <source>
        <strain evidence="2 3">SJAQ100</strain>
    </source>
</reference>
<protein>
    <recommendedName>
        <fullName evidence="4">DUF2782 domain-containing protein</fullName>
    </recommendedName>
</protein>
<evidence type="ECO:0000256" key="1">
    <source>
        <dbReference type="SAM" id="MobiDB-lite"/>
    </source>
</evidence>
<comment type="caution">
    <text evidence="2">The sequence shown here is derived from an EMBL/GenBank/DDBJ whole genome shotgun (WGS) entry which is preliminary data.</text>
</comment>
<feature type="compositionally biased region" description="Low complexity" evidence="1">
    <location>
        <begin position="54"/>
        <end position="73"/>
    </location>
</feature>
<proteinExistence type="predicted"/>
<dbReference type="Gene3D" id="2.20.130.30">
    <property type="entry name" value="Protein of unknown function DUF2782"/>
    <property type="match status" value="1"/>
</dbReference>
<feature type="region of interest" description="Disordered" evidence="1">
    <location>
        <begin position="124"/>
        <end position="161"/>
    </location>
</feature>
<keyword evidence="3" id="KW-1185">Reference proteome</keyword>